<feature type="compositionally biased region" description="Basic and acidic residues" evidence="1">
    <location>
        <begin position="35"/>
        <end position="58"/>
    </location>
</feature>
<protein>
    <submittedName>
        <fullName evidence="2">Uncharacterized protein</fullName>
    </submittedName>
</protein>
<feature type="non-terminal residue" evidence="2">
    <location>
        <position position="95"/>
    </location>
</feature>
<accession>A0AA36MV53</accession>
<sequence>WSGDWGAGGGGSSGWQASLDGGAEAAVQASQGEGVQRREGRDAPRAGSQGRDHPEPPRPARGARGRGGEARGEGEGVSAALHEARGGAEVDRGVQ</sequence>
<feature type="compositionally biased region" description="Gly residues" evidence="1">
    <location>
        <begin position="1"/>
        <end position="13"/>
    </location>
</feature>
<dbReference type="Proteomes" id="UP001178507">
    <property type="component" value="Unassembled WGS sequence"/>
</dbReference>
<keyword evidence="3" id="KW-1185">Reference proteome</keyword>
<evidence type="ECO:0000256" key="1">
    <source>
        <dbReference type="SAM" id="MobiDB-lite"/>
    </source>
</evidence>
<proteinExistence type="predicted"/>
<feature type="compositionally biased region" description="Basic and acidic residues" evidence="1">
    <location>
        <begin position="82"/>
        <end position="95"/>
    </location>
</feature>
<dbReference type="EMBL" id="CAUJNA010000813">
    <property type="protein sequence ID" value="CAJ1381494.1"/>
    <property type="molecule type" value="Genomic_DNA"/>
</dbReference>
<reference evidence="2" key="1">
    <citation type="submission" date="2023-08" db="EMBL/GenBank/DDBJ databases">
        <authorList>
            <person name="Chen Y."/>
            <person name="Shah S."/>
            <person name="Dougan E. K."/>
            <person name="Thang M."/>
            <person name="Chan C."/>
        </authorList>
    </citation>
    <scope>NUCLEOTIDE SEQUENCE</scope>
</reference>
<organism evidence="2 3">
    <name type="scientific">Effrenium voratum</name>
    <dbReference type="NCBI Taxonomy" id="2562239"/>
    <lineage>
        <taxon>Eukaryota</taxon>
        <taxon>Sar</taxon>
        <taxon>Alveolata</taxon>
        <taxon>Dinophyceae</taxon>
        <taxon>Suessiales</taxon>
        <taxon>Symbiodiniaceae</taxon>
        <taxon>Effrenium</taxon>
    </lineage>
</organism>
<evidence type="ECO:0000313" key="3">
    <source>
        <dbReference type="Proteomes" id="UP001178507"/>
    </source>
</evidence>
<gene>
    <name evidence="2" type="ORF">EVOR1521_LOCUS9164</name>
</gene>
<name>A0AA36MV53_9DINO</name>
<comment type="caution">
    <text evidence="2">The sequence shown here is derived from an EMBL/GenBank/DDBJ whole genome shotgun (WGS) entry which is preliminary data.</text>
</comment>
<dbReference type="AlphaFoldDB" id="A0AA36MV53"/>
<evidence type="ECO:0000313" key="2">
    <source>
        <dbReference type="EMBL" id="CAJ1381494.1"/>
    </source>
</evidence>
<feature type="non-terminal residue" evidence="2">
    <location>
        <position position="1"/>
    </location>
</feature>
<feature type="region of interest" description="Disordered" evidence="1">
    <location>
        <begin position="1"/>
        <end position="95"/>
    </location>
</feature>